<feature type="compositionally biased region" description="Polar residues" evidence="6">
    <location>
        <begin position="542"/>
        <end position="552"/>
    </location>
</feature>
<dbReference type="GO" id="GO:0005524">
    <property type="term" value="F:ATP binding"/>
    <property type="evidence" value="ECO:0007669"/>
    <property type="project" value="UniProtKB-UniRule"/>
</dbReference>
<feature type="region of interest" description="Disordered" evidence="6">
    <location>
        <begin position="531"/>
        <end position="552"/>
    </location>
</feature>
<dbReference type="InterPro" id="IPR014977">
    <property type="entry name" value="WRC_dom"/>
</dbReference>
<keyword evidence="5" id="KW-0805">Transcription regulation</keyword>
<organism evidence="9 10">
    <name type="scientific">Zostera marina</name>
    <name type="common">Eelgrass</name>
    <dbReference type="NCBI Taxonomy" id="29655"/>
    <lineage>
        <taxon>Eukaryota</taxon>
        <taxon>Viridiplantae</taxon>
        <taxon>Streptophyta</taxon>
        <taxon>Embryophyta</taxon>
        <taxon>Tracheophyta</taxon>
        <taxon>Spermatophyta</taxon>
        <taxon>Magnoliopsida</taxon>
        <taxon>Liliopsida</taxon>
        <taxon>Zosteraceae</taxon>
        <taxon>Zostera</taxon>
    </lineage>
</organism>
<feature type="region of interest" description="Disordered" evidence="6">
    <location>
        <begin position="468"/>
        <end position="491"/>
    </location>
</feature>
<comment type="similarity">
    <text evidence="2 5">Belongs to the GRF family.</text>
</comment>
<feature type="compositionally biased region" description="Polar residues" evidence="6">
    <location>
        <begin position="281"/>
        <end position="295"/>
    </location>
</feature>
<dbReference type="Pfam" id="PF08880">
    <property type="entry name" value="QLQ"/>
    <property type="match status" value="1"/>
</dbReference>
<keyword evidence="5" id="KW-0010">Activator</keyword>
<dbReference type="PROSITE" id="PS51667">
    <property type="entry name" value="WRC"/>
    <property type="match status" value="1"/>
</dbReference>
<accession>A0A0K9PPY5</accession>
<feature type="short sequence motif" description="Bipartite nuclear localization signal" evidence="4">
    <location>
        <begin position="198"/>
        <end position="208"/>
    </location>
</feature>
<feature type="compositionally biased region" description="Low complexity" evidence="6">
    <location>
        <begin position="249"/>
        <end position="261"/>
    </location>
</feature>
<dbReference type="PANTHER" id="PTHR31602">
    <property type="entry name" value="GROWTH-REGULATING FACTOR 5"/>
    <property type="match status" value="1"/>
</dbReference>
<dbReference type="GO" id="GO:0005634">
    <property type="term" value="C:nucleus"/>
    <property type="evidence" value="ECO:0007669"/>
    <property type="project" value="UniProtKB-SubCell"/>
</dbReference>
<feature type="compositionally biased region" description="Low complexity" evidence="6">
    <location>
        <begin position="532"/>
        <end position="541"/>
    </location>
</feature>
<keyword evidence="3 4" id="KW-0539">Nucleus</keyword>
<feature type="domain" description="QLQ" evidence="7">
    <location>
        <begin position="123"/>
        <end position="158"/>
    </location>
</feature>
<dbReference type="GO" id="GO:0006351">
    <property type="term" value="P:DNA-templated transcription"/>
    <property type="evidence" value="ECO:0007669"/>
    <property type="project" value="UniProtKB-UniRule"/>
</dbReference>
<evidence type="ECO:0000259" key="8">
    <source>
        <dbReference type="PROSITE" id="PS51667"/>
    </source>
</evidence>
<evidence type="ECO:0000256" key="4">
    <source>
        <dbReference type="PROSITE-ProRule" id="PRU01002"/>
    </source>
</evidence>
<keyword evidence="10" id="KW-1185">Reference proteome</keyword>
<keyword evidence="5" id="KW-0804">Transcription</keyword>
<comment type="subcellular location">
    <subcellularLocation>
        <location evidence="1 4 5">Nucleus</location>
    </subcellularLocation>
</comment>
<protein>
    <recommendedName>
        <fullName evidence="5">Growth-regulating factor</fullName>
    </recommendedName>
</protein>
<dbReference type="PROSITE" id="PS51666">
    <property type="entry name" value="QLQ"/>
    <property type="match status" value="1"/>
</dbReference>
<dbReference type="AlphaFoldDB" id="A0A0K9PPY5"/>
<comment type="function">
    <text evidence="5">Transcription activator.</text>
</comment>
<dbReference type="GO" id="GO:0006355">
    <property type="term" value="P:regulation of DNA-templated transcription"/>
    <property type="evidence" value="ECO:0007669"/>
    <property type="project" value="InterPro"/>
</dbReference>
<dbReference type="Pfam" id="PF08879">
    <property type="entry name" value="WRC"/>
    <property type="match status" value="1"/>
</dbReference>
<dbReference type="Proteomes" id="UP000036987">
    <property type="component" value="Unassembled WGS sequence"/>
</dbReference>
<feature type="region of interest" description="Disordered" evidence="6">
    <location>
        <begin position="220"/>
        <end position="261"/>
    </location>
</feature>
<dbReference type="GO" id="GO:0032502">
    <property type="term" value="P:developmental process"/>
    <property type="evidence" value="ECO:0007669"/>
    <property type="project" value="InterPro"/>
</dbReference>
<dbReference type="EMBL" id="LFYR01000729">
    <property type="protein sequence ID" value="KMZ70287.1"/>
    <property type="molecule type" value="Genomic_DNA"/>
</dbReference>
<feature type="region of interest" description="Disordered" evidence="6">
    <location>
        <begin position="281"/>
        <end position="300"/>
    </location>
</feature>
<feature type="short sequence motif" description="Bipartite nuclear localization signal" evidence="4">
    <location>
        <begin position="226"/>
        <end position="233"/>
    </location>
</feature>
<sequence length="552" mass="60267">MERQNIDRHEYPQKMIRTDAYPFPYPFRTTSSPIANVHHLPPLHPSSGTINVGTINEPIANFFYNPNGNGGCSTYDSPPISPSIYDVDGGALGPRMPSFKSQAAAMDFGMGGGLNHHQHCYSVFTPLQWQELKRQALIYKHIVSSSPIPPDLLVDTTCCKGALPSVPPLYPNLSRNGVAGGGYFNLRFTNNTDPEPGRCRRTDGKKWRCSKDVAPDQKYCERHLHRGRPRSRKPVGQQRRKNTAPVADSETTVKSNTTCTTTSIKKTTLSDAVLPHANIGSSETLGYGQTSSRSLPFSPIESDKEPRYLDWMIGGLAEINSNTKLNNNISPNLPTDAAASSCSSLHQYEEQLKLNYSSEINDACNSLFLNNDYSSHSDGNQEQDHGRYPLRSFIDAWSNEKTSVGRNMASTSPSNLTLSMANHNNTEESSINNIQMGLGISNNMGCGRSNSLSWMNPISTPLGGPLAEALQSTSSPRNSSEEVDGVMGNSKSNNGGLVNLLGWSCCESPKKSSPPRMIVSSPTGVLQRTLVSLSDSSSNSSPTFQWMNSHTK</sequence>
<dbReference type="PANTHER" id="PTHR31602:SF114">
    <property type="entry name" value="GROWTH-REGULATING FACTOR"/>
    <property type="match status" value="1"/>
</dbReference>
<evidence type="ECO:0000256" key="5">
    <source>
        <dbReference type="RuleBase" id="RU367127"/>
    </source>
</evidence>
<proteinExistence type="inferred from homology"/>
<comment type="domain">
    <text evidence="5">The QLQ domain and WRC domain may be involved in protein-protein interaction and DNA-binding, respectively.</text>
</comment>
<dbReference type="InterPro" id="IPR031137">
    <property type="entry name" value="GRF"/>
</dbReference>
<gene>
    <name evidence="9" type="ORF">ZOSMA_1G02640</name>
</gene>
<name>A0A0K9PPY5_ZOSMR</name>
<evidence type="ECO:0000259" key="7">
    <source>
        <dbReference type="PROSITE" id="PS51666"/>
    </source>
</evidence>
<dbReference type="OMA" id="SEINDAC"/>
<evidence type="ECO:0000256" key="2">
    <source>
        <dbReference type="ARBA" id="ARBA00008122"/>
    </source>
</evidence>
<dbReference type="OrthoDB" id="1937002at2759"/>
<comment type="caution">
    <text evidence="9">The sequence shown here is derived from an EMBL/GenBank/DDBJ whole genome shotgun (WGS) entry which is preliminary data.</text>
</comment>
<feature type="domain" description="WRC" evidence="8">
    <location>
        <begin position="193"/>
        <end position="237"/>
    </location>
</feature>
<reference evidence="10" key="1">
    <citation type="journal article" date="2016" name="Nature">
        <title>The genome of the seagrass Zostera marina reveals angiosperm adaptation to the sea.</title>
        <authorList>
            <person name="Olsen J.L."/>
            <person name="Rouze P."/>
            <person name="Verhelst B."/>
            <person name="Lin Y.-C."/>
            <person name="Bayer T."/>
            <person name="Collen J."/>
            <person name="Dattolo E."/>
            <person name="De Paoli E."/>
            <person name="Dittami S."/>
            <person name="Maumus F."/>
            <person name="Michel G."/>
            <person name="Kersting A."/>
            <person name="Lauritano C."/>
            <person name="Lohaus R."/>
            <person name="Toepel M."/>
            <person name="Tonon T."/>
            <person name="Vanneste K."/>
            <person name="Amirebrahimi M."/>
            <person name="Brakel J."/>
            <person name="Bostroem C."/>
            <person name="Chovatia M."/>
            <person name="Grimwood J."/>
            <person name="Jenkins J.W."/>
            <person name="Jueterbock A."/>
            <person name="Mraz A."/>
            <person name="Stam W.T."/>
            <person name="Tice H."/>
            <person name="Bornberg-Bauer E."/>
            <person name="Green P.J."/>
            <person name="Pearson G.A."/>
            <person name="Procaccini G."/>
            <person name="Duarte C.M."/>
            <person name="Schmutz J."/>
            <person name="Reusch T.B.H."/>
            <person name="Van de Peer Y."/>
        </authorList>
    </citation>
    <scope>NUCLEOTIDE SEQUENCE [LARGE SCALE GENOMIC DNA]</scope>
    <source>
        <strain evidence="10">cv. Finnish</strain>
    </source>
</reference>
<evidence type="ECO:0000256" key="1">
    <source>
        <dbReference type="ARBA" id="ARBA00004123"/>
    </source>
</evidence>
<evidence type="ECO:0000313" key="10">
    <source>
        <dbReference type="Proteomes" id="UP000036987"/>
    </source>
</evidence>
<feature type="compositionally biased region" description="Basic residues" evidence="6">
    <location>
        <begin position="223"/>
        <end position="242"/>
    </location>
</feature>
<evidence type="ECO:0000256" key="6">
    <source>
        <dbReference type="SAM" id="MobiDB-lite"/>
    </source>
</evidence>
<evidence type="ECO:0000256" key="3">
    <source>
        <dbReference type="ARBA" id="ARBA00023242"/>
    </source>
</evidence>
<dbReference type="InterPro" id="IPR014978">
    <property type="entry name" value="Gln-Leu-Gln_QLQ"/>
</dbReference>
<dbReference type="SMART" id="SM00951">
    <property type="entry name" value="QLQ"/>
    <property type="match status" value="1"/>
</dbReference>
<evidence type="ECO:0000313" key="9">
    <source>
        <dbReference type="EMBL" id="KMZ70287.1"/>
    </source>
</evidence>